<comment type="caution">
    <text evidence="10">The sequence shown here is derived from an EMBL/GenBank/DDBJ whole genome shotgun (WGS) entry which is preliminary data.</text>
</comment>
<dbReference type="PROSITE" id="PS00107">
    <property type="entry name" value="PROTEIN_KINASE_ATP"/>
    <property type="match status" value="2"/>
</dbReference>
<feature type="compositionally biased region" description="Low complexity" evidence="8">
    <location>
        <begin position="1083"/>
        <end position="1113"/>
    </location>
</feature>
<feature type="compositionally biased region" description="Low complexity" evidence="8">
    <location>
        <begin position="640"/>
        <end position="652"/>
    </location>
</feature>
<dbReference type="PROSITE" id="PS50011">
    <property type="entry name" value="PROTEIN_KINASE_DOM"/>
    <property type="match status" value="2"/>
</dbReference>
<feature type="compositionally biased region" description="Pro residues" evidence="8">
    <location>
        <begin position="1240"/>
        <end position="1268"/>
    </location>
</feature>
<keyword evidence="7" id="KW-0175">Coiled coil</keyword>
<evidence type="ECO:0000256" key="3">
    <source>
        <dbReference type="ARBA" id="ARBA00022777"/>
    </source>
</evidence>
<evidence type="ECO:0000256" key="8">
    <source>
        <dbReference type="SAM" id="MobiDB-lite"/>
    </source>
</evidence>
<feature type="domain" description="Protein kinase" evidence="9">
    <location>
        <begin position="297"/>
        <end position="560"/>
    </location>
</feature>
<feature type="compositionally biased region" description="Polar residues" evidence="8">
    <location>
        <begin position="761"/>
        <end position="773"/>
    </location>
</feature>
<evidence type="ECO:0000256" key="7">
    <source>
        <dbReference type="SAM" id="Coils"/>
    </source>
</evidence>
<feature type="region of interest" description="Disordered" evidence="8">
    <location>
        <begin position="1079"/>
        <end position="1115"/>
    </location>
</feature>
<dbReference type="SUPFAM" id="SSF56112">
    <property type="entry name" value="Protein kinase-like (PK-like)"/>
    <property type="match status" value="2"/>
</dbReference>
<keyword evidence="3 10" id="KW-0418">Kinase</keyword>
<evidence type="ECO:0000256" key="4">
    <source>
        <dbReference type="ARBA" id="ARBA00022840"/>
    </source>
</evidence>
<dbReference type="InterPro" id="IPR011009">
    <property type="entry name" value="Kinase-like_dom_sf"/>
</dbReference>
<keyword evidence="10" id="KW-0723">Serine/threonine-protein kinase</keyword>
<feature type="region of interest" description="Disordered" evidence="8">
    <location>
        <begin position="758"/>
        <end position="783"/>
    </location>
</feature>
<name>A0A367ZQV1_9BACT</name>
<evidence type="ECO:0000313" key="10">
    <source>
        <dbReference type="EMBL" id="RCK80426.1"/>
    </source>
</evidence>
<keyword evidence="4 6" id="KW-0067">ATP-binding</keyword>
<dbReference type="Pfam" id="PF00069">
    <property type="entry name" value="Pkinase"/>
    <property type="match status" value="2"/>
</dbReference>
<evidence type="ECO:0000256" key="1">
    <source>
        <dbReference type="ARBA" id="ARBA00022679"/>
    </source>
</evidence>
<dbReference type="SUPFAM" id="SSF48452">
    <property type="entry name" value="TPR-like"/>
    <property type="match status" value="1"/>
</dbReference>
<protein>
    <submittedName>
        <fullName evidence="10">Serine/threonine protein kinase PrkC, regulator of stationary phase</fullName>
    </submittedName>
</protein>
<feature type="binding site" evidence="6">
    <location>
        <position position="326"/>
    </location>
    <ligand>
        <name>ATP</name>
        <dbReference type="ChEBI" id="CHEBI:30616"/>
    </ligand>
</feature>
<organism evidence="10 11">
    <name type="scientific">Candidatus Ozemobacter sibiricus</name>
    <dbReference type="NCBI Taxonomy" id="2268124"/>
    <lineage>
        <taxon>Bacteria</taxon>
        <taxon>Candidatus Ozemobacteria</taxon>
        <taxon>Candidatus Ozemobacterales</taxon>
        <taxon>Candidatus Ozemobacteraceae</taxon>
        <taxon>Candidatus Ozemobacter</taxon>
    </lineage>
</organism>
<keyword evidence="2 6" id="KW-0547">Nucleotide-binding</keyword>
<dbReference type="Gene3D" id="3.30.200.20">
    <property type="entry name" value="Phosphorylase Kinase, domain 1"/>
    <property type="match status" value="2"/>
</dbReference>
<dbReference type="PROSITE" id="PS50005">
    <property type="entry name" value="TPR"/>
    <property type="match status" value="1"/>
</dbReference>
<evidence type="ECO:0000256" key="6">
    <source>
        <dbReference type="PROSITE-ProRule" id="PRU10141"/>
    </source>
</evidence>
<dbReference type="CDD" id="cd14014">
    <property type="entry name" value="STKc_PknB_like"/>
    <property type="match status" value="2"/>
</dbReference>
<feature type="region of interest" description="Disordered" evidence="8">
    <location>
        <begin position="1215"/>
        <end position="1272"/>
    </location>
</feature>
<dbReference type="PROSITE" id="PS00108">
    <property type="entry name" value="PROTEIN_KINASE_ST"/>
    <property type="match status" value="2"/>
</dbReference>
<dbReference type="Gene3D" id="1.10.510.10">
    <property type="entry name" value="Transferase(Phosphotransferase) domain 1"/>
    <property type="match status" value="2"/>
</dbReference>
<dbReference type="GO" id="GO:0004674">
    <property type="term" value="F:protein serine/threonine kinase activity"/>
    <property type="evidence" value="ECO:0007669"/>
    <property type="project" value="UniProtKB-KW"/>
</dbReference>
<feature type="compositionally biased region" description="Low complexity" evidence="8">
    <location>
        <begin position="774"/>
        <end position="783"/>
    </location>
</feature>
<gene>
    <name evidence="10" type="ORF">OZSIB_3172</name>
</gene>
<accession>A0A367ZQV1</accession>
<feature type="region of interest" description="Disordered" evidence="8">
    <location>
        <begin position="628"/>
        <end position="676"/>
    </location>
</feature>
<sequence length="1370" mass="145596">MLQKDQILGKNYRIIARLGAGGMGMVFRATDINLQREVAVKIMHPDAAKDQSVVQRFLNEGRILAMVRHPVIIEVYAAGVDEPTGIPFLVMEFVEGQTLEDHRDELHKDPAHLLQNMITLLGGIHACHQKGVIHRDLKPANVLIDKTGQLKLVDFGIAKTSAKMTRTGVAIGTPHYMSPEQCLGKAEITAASDIYSLGIMFWELLVGKLPFEAEKDATDPGLSVALQHLNQEPPWPEFEALPVGKNLSGLFRRILAKKPEQRPAIPDIIEALKRELHRLRPADTATGGDTQMIGEIYRIIAEIGAGGMGKVYKALDTTLNRTVAIKVMSEETMKVPGVVERFLQEGQLLATVGHPNVLNIYASGTDRATQRPFLVMEFIDGALLSDLKPALRQNGARLAPLMLQLLEGLRACHAKGIIHRDLKPSNIMVTREGLLKIFDFGIAKAHANLTRTGTTVGTPQYMSPEQCTGKREITAKSDIYSVGIIFWELIFGEPPFKAEEASNPELSIALQHIQATLPMAALPEGSVFLPFLPMVRRMLDKDPANRPEIDEIIATLEQFIEQNPAASGAESALTRRKRLSQQRSSVKSLFDSAQREQQGGGWKIWAGGFLALAAVGLGVWLGLGRPGWPPTPASTPGPEPTSVAGLATTPQPGASPPAPGSDLHPPISPPGAEVAPAVPAGASVAAVPPTTPAVATGSGPSALLPPTGITSLASPDKPEATALTAAATATGAPVASAPLAVAPTPPPAIASAVVTEPPTVSPSLASSPAGESQATATAPTAPSTDLAARAAAFQADLDARLAVLTPPASTAHIAADLQRLATEFERPAEAAQRRQALLDRYAAALLAAREADPVRALAIVEEALVLAPDHPIMAKEKQALLSRLATERAQAEATVQEAERLAREILTRDAPELAERLARLRANGQTALADRLLTQARDGLLERALQAGTAAEFAALQKRGLSLLSATDPARPALEQAFAERRAARQAALLARWQGIIAKHNPEPTPKSLAAKLKTLLEDEGKEVVAKLEPIVRARYLSEARRLAKGNPSQALGILKGLQFLKLPDPDGEARKLHDQLAEKVKAVSSSEQPAPEPVSSAPPSTAEPAVSSTPTADPKLTVEEIVTQLDALTSTENVLGQVETIASLLQALDKKKAKAQAADYRERAVKALIDIAEEHTSYRSWDLANQTLAQARRLSPNHPQIKRVQQLILAGGGTVSEAPATPPDSSSAPPTAPADRPEPGTPGSPPGTPPKTPAAPPAVPAPPPPPADADLPKDKAAIIARLEELVQPDSAATNVGAIIELARRLEKLGAGGKAKELRQKAVRSLIDIAEEHGSYQDYKAAAATYQKVLQIIPNHPEALQGLEVLKGKQ</sequence>
<reference evidence="10 11" key="1">
    <citation type="submission" date="2018-05" db="EMBL/GenBank/DDBJ databases">
        <title>A metagenomic window into the 2 km-deep terrestrial subsurface aquifer revealed taxonomically and functionally diverse microbial community comprising novel uncultured bacterial lineages.</title>
        <authorList>
            <person name="Kadnikov V.V."/>
            <person name="Mardanov A.V."/>
            <person name="Beletsky A.V."/>
            <person name="Banks D."/>
            <person name="Pimenov N.V."/>
            <person name="Frank Y.A."/>
            <person name="Karnachuk O.V."/>
            <person name="Ravin N.V."/>
        </authorList>
    </citation>
    <scope>NUCLEOTIDE SEQUENCE [LARGE SCALE GENOMIC DNA]</scope>
    <source>
        <strain evidence="10">BY5</strain>
    </source>
</reference>
<feature type="binding site" evidence="6">
    <location>
        <position position="41"/>
    </location>
    <ligand>
        <name>ATP</name>
        <dbReference type="ChEBI" id="CHEBI:30616"/>
    </ligand>
</feature>
<dbReference type="GO" id="GO:0005524">
    <property type="term" value="F:ATP binding"/>
    <property type="evidence" value="ECO:0007669"/>
    <property type="project" value="UniProtKB-UniRule"/>
</dbReference>
<dbReference type="InterPro" id="IPR008271">
    <property type="entry name" value="Ser/Thr_kinase_AS"/>
</dbReference>
<feature type="coiled-coil region" evidence="7">
    <location>
        <begin position="874"/>
        <end position="923"/>
    </location>
</feature>
<proteinExistence type="predicted"/>
<feature type="compositionally biased region" description="Pro residues" evidence="8">
    <location>
        <begin position="628"/>
        <end position="639"/>
    </location>
</feature>
<evidence type="ECO:0000256" key="2">
    <source>
        <dbReference type="ARBA" id="ARBA00022741"/>
    </source>
</evidence>
<dbReference type="Proteomes" id="UP000252355">
    <property type="component" value="Unassembled WGS sequence"/>
</dbReference>
<keyword evidence="1" id="KW-0808">Transferase</keyword>
<dbReference type="InterPro" id="IPR017441">
    <property type="entry name" value="Protein_kinase_ATP_BS"/>
</dbReference>
<keyword evidence="5" id="KW-0802">TPR repeat</keyword>
<dbReference type="PANTHER" id="PTHR43289">
    <property type="entry name" value="MITOGEN-ACTIVATED PROTEIN KINASE KINASE KINASE 20-RELATED"/>
    <property type="match status" value="1"/>
</dbReference>
<dbReference type="InterPro" id="IPR019734">
    <property type="entry name" value="TPR_rpt"/>
</dbReference>
<evidence type="ECO:0000256" key="5">
    <source>
        <dbReference type="PROSITE-ProRule" id="PRU00339"/>
    </source>
</evidence>
<evidence type="ECO:0000259" key="9">
    <source>
        <dbReference type="PROSITE" id="PS50011"/>
    </source>
</evidence>
<dbReference type="SMART" id="SM00220">
    <property type="entry name" value="S_TKc"/>
    <property type="match status" value="2"/>
</dbReference>
<feature type="domain" description="Protein kinase" evidence="9">
    <location>
        <begin position="12"/>
        <end position="280"/>
    </location>
</feature>
<dbReference type="PANTHER" id="PTHR43289:SF34">
    <property type="entry name" value="SERINE_THREONINE-PROTEIN KINASE YBDM-RELATED"/>
    <property type="match status" value="1"/>
</dbReference>
<dbReference type="InterPro" id="IPR000719">
    <property type="entry name" value="Prot_kinase_dom"/>
</dbReference>
<feature type="repeat" description="TPR" evidence="5">
    <location>
        <begin position="1323"/>
        <end position="1356"/>
    </location>
</feature>
<dbReference type="EMBL" id="QOQW01000006">
    <property type="protein sequence ID" value="RCK80426.1"/>
    <property type="molecule type" value="Genomic_DNA"/>
</dbReference>
<evidence type="ECO:0000313" key="11">
    <source>
        <dbReference type="Proteomes" id="UP000252355"/>
    </source>
</evidence>
<dbReference type="InterPro" id="IPR011990">
    <property type="entry name" value="TPR-like_helical_dom_sf"/>
</dbReference>